<proteinExistence type="predicted"/>
<dbReference type="InParanoid" id="A0A401H370"/>
<evidence type="ECO:0000313" key="1">
    <source>
        <dbReference type="EMBL" id="GBE88861.1"/>
    </source>
</evidence>
<sequence length="78" mass="8470">MESSHQYRTSAFSKVAWSCCSGMIEPERPLSVHLDHVTPFTEMALSSISLSSKAVAGFYAPAMSAKQPIPVEKAPSLR</sequence>
<evidence type="ECO:0000313" key="2">
    <source>
        <dbReference type="Proteomes" id="UP000287166"/>
    </source>
</evidence>
<comment type="caution">
    <text evidence="1">The sequence shown here is derived from an EMBL/GenBank/DDBJ whole genome shotgun (WGS) entry which is preliminary data.</text>
</comment>
<reference evidence="1 2" key="1">
    <citation type="journal article" date="2018" name="Sci. Rep.">
        <title>Genome sequence of the cauliflower mushroom Sparassis crispa (Hanabiratake) and its association with beneficial usage.</title>
        <authorList>
            <person name="Kiyama R."/>
            <person name="Furutani Y."/>
            <person name="Kawaguchi K."/>
            <person name="Nakanishi T."/>
        </authorList>
    </citation>
    <scope>NUCLEOTIDE SEQUENCE [LARGE SCALE GENOMIC DNA]</scope>
</reference>
<dbReference type="RefSeq" id="XP_027619774.1">
    <property type="nucleotide sequence ID" value="XM_027763973.1"/>
</dbReference>
<organism evidence="1 2">
    <name type="scientific">Sparassis crispa</name>
    <dbReference type="NCBI Taxonomy" id="139825"/>
    <lineage>
        <taxon>Eukaryota</taxon>
        <taxon>Fungi</taxon>
        <taxon>Dikarya</taxon>
        <taxon>Basidiomycota</taxon>
        <taxon>Agaricomycotina</taxon>
        <taxon>Agaricomycetes</taxon>
        <taxon>Polyporales</taxon>
        <taxon>Sparassidaceae</taxon>
        <taxon>Sparassis</taxon>
    </lineage>
</organism>
<dbReference type="AlphaFoldDB" id="A0A401H370"/>
<gene>
    <name evidence="1" type="ORF">SCP_1402690</name>
</gene>
<dbReference type="Proteomes" id="UP000287166">
    <property type="component" value="Unassembled WGS sequence"/>
</dbReference>
<name>A0A401H370_9APHY</name>
<protein>
    <submittedName>
        <fullName evidence="1">Uncharacterized protein</fullName>
    </submittedName>
</protein>
<dbReference type="GeneID" id="38785778"/>
<accession>A0A401H370</accession>
<keyword evidence="2" id="KW-1185">Reference proteome</keyword>
<dbReference type="EMBL" id="BFAD01000014">
    <property type="protein sequence ID" value="GBE88861.1"/>
    <property type="molecule type" value="Genomic_DNA"/>
</dbReference>